<gene>
    <name evidence="2" type="ORF">DM02DRAFT_659169</name>
</gene>
<accession>A0A2V1DEE6</accession>
<evidence type="ECO:0000313" key="3">
    <source>
        <dbReference type="Proteomes" id="UP000244855"/>
    </source>
</evidence>
<evidence type="ECO:0000313" key="2">
    <source>
        <dbReference type="EMBL" id="PVH96487.1"/>
    </source>
</evidence>
<dbReference type="OrthoDB" id="5342924at2759"/>
<dbReference type="Proteomes" id="UP000244855">
    <property type="component" value="Unassembled WGS sequence"/>
</dbReference>
<name>A0A2V1DEE6_9PLEO</name>
<keyword evidence="3" id="KW-1185">Reference proteome</keyword>
<organism evidence="2 3">
    <name type="scientific">Periconia macrospinosa</name>
    <dbReference type="NCBI Taxonomy" id="97972"/>
    <lineage>
        <taxon>Eukaryota</taxon>
        <taxon>Fungi</taxon>
        <taxon>Dikarya</taxon>
        <taxon>Ascomycota</taxon>
        <taxon>Pezizomycotina</taxon>
        <taxon>Dothideomycetes</taxon>
        <taxon>Pleosporomycetidae</taxon>
        <taxon>Pleosporales</taxon>
        <taxon>Massarineae</taxon>
        <taxon>Periconiaceae</taxon>
        <taxon>Periconia</taxon>
    </lineage>
</organism>
<keyword evidence="1" id="KW-0812">Transmembrane</keyword>
<evidence type="ECO:0000256" key="1">
    <source>
        <dbReference type="SAM" id="Phobius"/>
    </source>
</evidence>
<sequence>MVLACIFAEAISNLPNVSTTDMKDTKNATRNELVETEYGYRYGNTSVSDILSVLVITIYCVVVLGYIVYTIHTGHTSTAWNSPVDIIASALGSTRPDYLGHASVGIDSVETLGESVGIRVNQQDEVELVFANGRDVKARGLRKIERNRAY</sequence>
<feature type="transmembrane region" description="Helical" evidence="1">
    <location>
        <begin position="50"/>
        <end position="69"/>
    </location>
</feature>
<keyword evidence="1" id="KW-0472">Membrane</keyword>
<reference evidence="2 3" key="1">
    <citation type="journal article" date="2018" name="Sci. Rep.">
        <title>Comparative genomics provides insights into the lifestyle and reveals functional heterogeneity of dark septate endophytic fungi.</title>
        <authorList>
            <person name="Knapp D.G."/>
            <person name="Nemeth J.B."/>
            <person name="Barry K."/>
            <person name="Hainaut M."/>
            <person name="Henrissat B."/>
            <person name="Johnson J."/>
            <person name="Kuo A."/>
            <person name="Lim J.H.P."/>
            <person name="Lipzen A."/>
            <person name="Nolan M."/>
            <person name="Ohm R.A."/>
            <person name="Tamas L."/>
            <person name="Grigoriev I.V."/>
            <person name="Spatafora J.W."/>
            <person name="Nagy L.G."/>
            <person name="Kovacs G.M."/>
        </authorList>
    </citation>
    <scope>NUCLEOTIDE SEQUENCE [LARGE SCALE GENOMIC DNA]</scope>
    <source>
        <strain evidence="2 3">DSE2036</strain>
    </source>
</reference>
<dbReference type="EMBL" id="KZ805463">
    <property type="protein sequence ID" value="PVH96487.1"/>
    <property type="molecule type" value="Genomic_DNA"/>
</dbReference>
<dbReference type="AlphaFoldDB" id="A0A2V1DEE6"/>
<protein>
    <submittedName>
        <fullName evidence="2">Uncharacterized protein</fullName>
    </submittedName>
</protein>
<keyword evidence="1" id="KW-1133">Transmembrane helix</keyword>
<proteinExistence type="predicted"/>